<evidence type="ECO:0000259" key="3">
    <source>
        <dbReference type="PROSITE" id="PS01031"/>
    </source>
</evidence>
<dbReference type="STRING" id="563176.SAMN04488090_3338"/>
<reference evidence="4 5" key="1">
    <citation type="submission" date="2016-10" db="EMBL/GenBank/DDBJ databases">
        <authorList>
            <person name="de Groot N.N."/>
        </authorList>
    </citation>
    <scope>NUCLEOTIDE SEQUENCE [LARGE SCALE GENOMIC DNA]</scope>
    <source>
        <strain evidence="4 5">DSM 21668</strain>
    </source>
</reference>
<dbReference type="AlphaFoldDB" id="A0A1G9SXS7"/>
<keyword evidence="5" id="KW-1185">Reference proteome</keyword>
<dbReference type="InterPro" id="IPR002068">
    <property type="entry name" value="A-crystallin/Hsp20_dom"/>
</dbReference>
<gene>
    <name evidence="4" type="ORF">SAMN04488090_3338</name>
</gene>
<dbReference type="Pfam" id="PF00011">
    <property type="entry name" value="HSP20"/>
    <property type="match status" value="1"/>
</dbReference>
<name>A0A1G9SXS7_9BACT</name>
<evidence type="ECO:0000256" key="1">
    <source>
        <dbReference type="PROSITE-ProRule" id="PRU00285"/>
    </source>
</evidence>
<feature type="domain" description="SHSP" evidence="3">
    <location>
        <begin position="21"/>
        <end position="129"/>
    </location>
</feature>
<accession>A0A1G9SXS7</accession>
<evidence type="ECO:0000313" key="5">
    <source>
        <dbReference type="Proteomes" id="UP000198901"/>
    </source>
</evidence>
<dbReference type="EMBL" id="FNGS01000006">
    <property type="protein sequence ID" value="SDM40241.1"/>
    <property type="molecule type" value="Genomic_DNA"/>
</dbReference>
<protein>
    <submittedName>
        <fullName evidence="4">Hsp20/alpha crystallin family protein</fullName>
    </submittedName>
</protein>
<dbReference type="CDD" id="cd00298">
    <property type="entry name" value="ACD_sHsps_p23-like"/>
    <property type="match status" value="1"/>
</dbReference>
<dbReference type="SUPFAM" id="SSF49764">
    <property type="entry name" value="HSP20-like chaperones"/>
    <property type="match status" value="1"/>
</dbReference>
<organism evidence="4 5">
    <name type="scientific">Siphonobacter aquaeclarae</name>
    <dbReference type="NCBI Taxonomy" id="563176"/>
    <lineage>
        <taxon>Bacteria</taxon>
        <taxon>Pseudomonadati</taxon>
        <taxon>Bacteroidota</taxon>
        <taxon>Cytophagia</taxon>
        <taxon>Cytophagales</taxon>
        <taxon>Cytophagaceae</taxon>
        <taxon>Siphonobacter</taxon>
    </lineage>
</organism>
<evidence type="ECO:0000313" key="4">
    <source>
        <dbReference type="EMBL" id="SDM40241.1"/>
    </source>
</evidence>
<evidence type="ECO:0000256" key="2">
    <source>
        <dbReference type="RuleBase" id="RU003616"/>
    </source>
</evidence>
<dbReference type="PROSITE" id="PS01031">
    <property type="entry name" value="SHSP"/>
    <property type="match status" value="1"/>
</dbReference>
<dbReference type="Gene3D" id="2.60.40.790">
    <property type="match status" value="1"/>
</dbReference>
<dbReference type="Proteomes" id="UP000198901">
    <property type="component" value="Unassembled WGS sequence"/>
</dbReference>
<dbReference type="RefSeq" id="WP_176785579.1">
    <property type="nucleotide sequence ID" value="NZ_FNGS01000006.1"/>
</dbReference>
<sequence length="129" mass="14642">MKPNISIPKEILANIDLANTLNGGRTESTVSVNRGEAGYEVFVKMPGVEPDELQVDIEDGQLWLYTLYPVLREDAAEEESFLPFTVGNLEIPVDVDVEHISARYRDGRWRVFLPFHTDGGYHRHVDLDD</sequence>
<dbReference type="InterPro" id="IPR008978">
    <property type="entry name" value="HSP20-like_chaperone"/>
</dbReference>
<proteinExistence type="inferred from homology"/>
<comment type="similarity">
    <text evidence="1 2">Belongs to the small heat shock protein (HSP20) family.</text>
</comment>